<proteinExistence type="predicted"/>
<dbReference type="RefSeq" id="WP_382200320.1">
    <property type="nucleotide sequence ID" value="NZ_JBHTBZ010000020.1"/>
</dbReference>
<name>A0ABW2SCP6_9BURK</name>
<sequence>MVTPPKKGAKPPAPPPPAPSSRRKVDWDAVERDYSTGQFTDSELATKHGVSREAIVRRRAREQQQDASRWAKDLGPHVRAATNALLMQDFAAAKITEDHTKVTGTVLAAAEVNKQVILGHRTDIKSLRDLTAGLMAELAQSALAAAEQDELAALLVTLQSGEVMTGDRLTKAQTLVRKSLELPGRIASAKALAETFTRLQLLERTAFGLDEKAPPDDSGASGGKSLTDVERAVRLVHFLNRGGPQQ</sequence>
<organism evidence="2 3">
    <name type="scientific">Hydrogenophaga defluvii</name>
    <dbReference type="NCBI Taxonomy" id="249410"/>
    <lineage>
        <taxon>Bacteria</taxon>
        <taxon>Pseudomonadati</taxon>
        <taxon>Pseudomonadota</taxon>
        <taxon>Betaproteobacteria</taxon>
        <taxon>Burkholderiales</taxon>
        <taxon>Comamonadaceae</taxon>
        <taxon>Hydrogenophaga</taxon>
    </lineage>
</organism>
<dbReference type="Proteomes" id="UP001596457">
    <property type="component" value="Unassembled WGS sequence"/>
</dbReference>
<evidence type="ECO:0000256" key="1">
    <source>
        <dbReference type="SAM" id="MobiDB-lite"/>
    </source>
</evidence>
<evidence type="ECO:0008006" key="4">
    <source>
        <dbReference type="Google" id="ProtNLM"/>
    </source>
</evidence>
<comment type="caution">
    <text evidence="2">The sequence shown here is derived from an EMBL/GenBank/DDBJ whole genome shotgun (WGS) entry which is preliminary data.</text>
</comment>
<dbReference type="EMBL" id="JBHTBZ010000020">
    <property type="protein sequence ID" value="MFC7460762.1"/>
    <property type="molecule type" value="Genomic_DNA"/>
</dbReference>
<accession>A0ABW2SCP6</accession>
<evidence type="ECO:0000313" key="3">
    <source>
        <dbReference type="Proteomes" id="UP001596457"/>
    </source>
</evidence>
<reference evidence="3" key="1">
    <citation type="journal article" date="2019" name="Int. J. Syst. Evol. Microbiol.">
        <title>The Global Catalogue of Microorganisms (GCM) 10K type strain sequencing project: providing services to taxonomists for standard genome sequencing and annotation.</title>
        <authorList>
            <consortium name="The Broad Institute Genomics Platform"/>
            <consortium name="The Broad Institute Genome Sequencing Center for Infectious Disease"/>
            <person name="Wu L."/>
            <person name="Ma J."/>
        </authorList>
    </citation>
    <scope>NUCLEOTIDE SEQUENCE [LARGE SCALE GENOMIC DNA]</scope>
    <source>
        <strain evidence="3">CCUG 53903</strain>
    </source>
</reference>
<feature type="region of interest" description="Disordered" evidence="1">
    <location>
        <begin position="1"/>
        <end position="26"/>
    </location>
</feature>
<protein>
    <recommendedName>
        <fullName evidence="4">Terminase</fullName>
    </recommendedName>
</protein>
<gene>
    <name evidence="2" type="ORF">ACFQU0_10010</name>
</gene>
<keyword evidence="3" id="KW-1185">Reference proteome</keyword>
<evidence type="ECO:0000313" key="2">
    <source>
        <dbReference type="EMBL" id="MFC7460762.1"/>
    </source>
</evidence>